<protein>
    <submittedName>
        <fullName evidence="1">Uncharacterized protein</fullName>
    </submittedName>
</protein>
<proteinExistence type="predicted"/>
<keyword evidence="2" id="KW-1185">Reference proteome</keyword>
<sequence length="38" mass="4387">MLEHTQVIQEGLLINSMDSEEIYSDITLNLHLIQAINF</sequence>
<evidence type="ECO:0000313" key="2">
    <source>
        <dbReference type="Proteomes" id="UP000217258"/>
    </source>
</evidence>
<gene>
    <name evidence="1" type="ORF">PISS_b0419</name>
</gene>
<organism evidence="1 2">
    <name type="scientific">Pseudoalteromonas issachenkonii</name>
    <dbReference type="NCBI Taxonomy" id="152297"/>
    <lineage>
        <taxon>Bacteria</taxon>
        <taxon>Pseudomonadati</taxon>
        <taxon>Pseudomonadota</taxon>
        <taxon>Gammaproteobacteria</taxon>
        <taxon>Alteromonadales</taxon>
        <taxon>Pseudoalteromonadaceae</taxon>
        <taxon>Pseudoalteromonas</taxon>
    </lineage>
</organism>
<reference evidence="1 2" key="1">
    <citation type="submission" date="2015-06" db="EMBL/GenBank/DDBJ databases">
        <authorList>
            <person name="Xie B.-B."/>
            <person name="Rong J.-C."/>
            <person name="Qin Q.-L."/>
            <person name="Zhang Y.-Z."/>
        </authorList>
    </citation>
    <scope>NUCLEOTIDE SEQUENCE [LARGE SCALE GENOMIC DNA]</scope>
    <source>
        <strain evidence="1 2">KMM 3549</strain>
    </source>
</reference>
<name>A0ABM6N877_9GAMM</name>
<dbReference type="EMBL" id="CP011031">
    <property type="protein sequence ID" value="ATC92558.1"/>
    <property type="molecule type" value="Genomic_DNA"/>
</dbReference>
<evidence type="ECO:0000313" key="1">
    <source>
        <dbReference type="EMBL" id="ATC92558.1"/>
    </source>
</evidence>
<accession>A0ABM6N877</accession>
<dbReference type="Proteomes" id="UP000217258">
    <property type="component" value="Chromosome II"/>
</dbReference>